<dbReference type="Proteomes" id="UP001237780">
    <property type="component" value="Unassembled WGS sequence"/>
</dbReference>
<keyword evidence="1" id="KW-1133">Transmembrane helix</keyword>
<keyword evidence="1" id="KW-0812">Transmembrane</keyword>
<feature type="transmembrane region" description="Helical" evidence="1">
    <location>
        <begin position="20"/>
        <end position="38"/>
    </location>
</feature>
<gene>
    <name evidence="2" type="ORF">QFZ34_001397</name>
</gene>
<organism evidence="2 3">
    <name type="scientific">Phyllobacterium ifriqiyense</name>
    <dbReference type="NCBI Taxonomy" id="314238"/>
    <lineage>
        <taxon>Bacteria</taxon>
        <taxon>Pseudomonadati</taxon>
        <taxon>Pseudomonadota</taxon>
        <taxon>Alphaproteobacteria</taxon>
        <taxon>Hyphomicrobiales</taxon>
        <taxon>Phyllobacteriaceae</taxon>
        <taxon>Phyllobacterium</taxon>
    </lineage>
</organism>
<comment type="caution">
    <text evidence="2">The sequence shown here is derived from an EMBL/GenBank/DDBJ whole genome shotgun (WGS) entry which is preliminary data.</text>
</comment>
<accession>A0ABU0S8F6</accession>
<evidence type="ECO:0000256" key="1">
    <source>
        <dbReference type="SAM" id="Phobius"/>
    </source>
</evidence>
<name>A0ABU0S8F6_9HYPH</name>
<reference evidence="2 3" key="1">
    <citation type="submission" date="2023-07" db="EMBL/GenBank/DDBJ databases">
        <title>Comparative genomics of wheat-associated soil bacteria to identify genetic determinants of phenazine resistance.</title>
        <authorList>
            <person name="Mouncey N."/>
        </authorList>
    </citation>
    <scope>NUCLEOTIDE SEQUENCE [LARGE SCALE GENOMIC DNA]</scope>
    <source>
        <strain evidence="2 3">W4I11</strain>
    </source>
</reference>
<protein>
    <submittedName>
        <fullName evidence="2">Uncharacterized protein</fullName>
    </submittedName>
</protein>
<keyword evidence="1" id="KW-0472">Membrane</keyword>
<sequence length="39" mass="4599">MPDNRDDEGYYEFDTSVWRYLILFGIAVAFAATFCEMIK</sequence>
<proteinExistence type="predicted"/>
<keyword evidence="3" id="KW-1185">Reference proteome</keyword>
<evidence type="ECO:0000313" key="3">
    <source>
        <dbReference type="Proteomes" id="UP001237780"/>
    </source>
</evidence>
<evidence type="ECO:0000313" key="2">
    <source>
        <dbReference type="EMBL" id="MDQ0996220.1"/>
    </source>
</evidence>
<dbReference type="EMBL" id="JAUSZT010000002">
    <property type="protein sequence ID" value="MDQ0996220.1"/>
    <property type="molecule type" value="Genomic_DNA"/>
</dbReference>